<dbReference type="Pfam" id="PF00093">
    <property type="entry name" value="VWC"/>
    <property type="match status" value="2"/>
</dbReference>
<dbReference type="Pfam" id="PF23334">
    <property type="entry name" value="VWC2L_2nd"/>
    <property type="match status" value="1"/>
</dbReference>
<dbReference type="Gene3D" id="2.10.70.10">
    <property type="entry name" value="Complement Module, domain 1"/>
    <property type="match status" value="1"/>
</dbReference>
<evidence type="ECO:0000256" key="1">
    <source>
        <dbReference type="SAM" id="MobiDB-lite"/>
    </source>
</evidence>
<name>A0ABQ9ZN06_9CRUS</name>
<dbReference type="InterPro" id="IPR001007">
    <property type="entry name" value="VWF_dom"/>
</dbReference>
<dbReference type="EMBL" id="JAOYFB010000004">
    <property type="protein sequence ID" value="KAK4014286.1"/>
    <property type="molecule type" value="Genomic_DNA"/>
</dbReference>
<feature type="domain" description="VWFC" evidence="3">
    <location>
        <begin position="248"/>
        <end position="315"/>
    </location>
</feature>
<feature type="domain" description="VWFC" evidence="3">
    <location>
        <begin position="39"/>
        <end position="105"/>
    </location>
</feature>
<dbReference type="SUPFAM" id="SSF57603">
    <property type="entry name" value="FnI-like domain"/>
    <property type="match status" value="3"/>
</dbReference>
<reference evidence="4 5" key="1">
    <citation type="journal article" date="2023" name="Nucleic Acids Res.">
        <title>The hologenome of Daphnia magna reveals possible DNA methylation and microbiome-mediated evolution of the host genome.</title>
        <authorList>
            <person name="Chaturvedi A."/>
            <person name="Li X."/>
            <person name="Dhandapani V."/>
            <person name="Marshall H."/>
            <person name="Kissane S."/>
            <person name="Cuenca-Cambronero M."/>
            <person name="Asole G."/>
            <person name="Calvet F."/>
            <person name="Ruiz-Romero M."/>
            <person name="Marangio P."/>
            <person name="Guigo R."/>
            <person name="Rago D."/>
            <person name="Mirbahai L."/>
            <person name="Eastwood N."/>
            <person name="Colbourne J.K."/>
            <person name="Zhou J."/>
            <person name="Mallon E."/>
            <person name="Orsini L."/>
        </authorList>
    </citation>
    <scope>NUCLEOTIDE SEQUENCE [LARGE SCALE GENOMIC DNA]</scope>
    <source>
        <strain evidence="4">LRV0_1</strain>
    </source>
</reference>
<feature type="compositionally biased region" description="Polar residues" evidence="1">
    <location>
        <begin position="335"/>
        <end position="349"/>
    </location>
</feature>
<evidence type="ECO:0000313" key="4">
    <source>
        <dbReference type="EMBL" id="KAK4014286.1"/>
    </source>
</evidence>
<proteinExistence type="predicted"/>
<dbReference type="Gene3D" id="6.20.200.20">
    <property type="match status" value="1"/>
</dbReference>
<organism evidence="4 5">
    <name type="scientific">Daphnia magna</name>
    <dbReference type="NCBI Taxonomy" id="35525"/>
    <lineage>
        <taxon>Eukaryota</taxon>
        <taxon>Metazoa</taxon>
        <taxon>Ecdysozoa</taxon>
        <taxon>Arthropoda</taxon>
        <taxon>Crustacea</taxon>
        <taxon>Branchiopoda</taxon>
        <taxon>Diplostraca</taxon>
        <taxon>Cladocera</taxon>
        <taxon>Anomopoda</taxon>
        <taxon>Daphniidae</taxon>
        <taxon>Daphnia</taxon>
    </lineage>
</organism>
<feature type="region of interest" description="Disordered" evidence="1">
    <location>
        <begin position="335"/>
        <end position="373"/>
    </location>
</feature>
<dbReference type="SMART" id="SM00214">
    <property type="entry name" value="VWC"/>
    <property type="match status" value="3"/>
</dbReference>
<gene>
    <name evidence="4" type="ORF">OUZ56_026816</name>
</gene>
<keyword evidence="5" id="KW-1185">Reference proteome</keyword>
<evidence type="ECO:0000259" key="3">
    <source>
        <dbReference type="PROSITE" id="PS50184"/>
    </source>
</evidence>
<dbReference type="PROSITE" id="PS01208">
    <property type="entry name" value="VWFC_1"/>
    <property type="match status" value="1"/>
</dbReference>
<sequence>MTNHRHTCGIMKTLAATWTTVLVLWFPSLITAAELSDGMVCTFTSTNYAVGDVWYPRLGQHGTLHCVACVCQEGGKINCTIQNCSGPECTGSESSVENQCCARCSKVGQDAKLPTSITTPPAPAHSTRVVQENVPVSSFSLSDLSSSSTSSGVTCLHNGNVYRHKERFTSSNVGLKPEHPDQCVQCSCEGGMVMCQLKDCPKADCEKPVWTKDDCCPACPDPVGRVDEMDNSPVIIQQESDTINGKMEDCISAGRYYLHGTTWHPVMGPFGPMDCVNCKCKSGRIECQRLECPSRPELSCERPVKVAGRCCPVCPFIEGDIQAGPVTPLLPSSPITGTRSNIQENSGIVSSSSSSKIKTPTRPLLGPSTSSLIRSSTHPGNLTLCLPRDYDVIVYRAQGGGSTSEFIQYIFQQVVNGQGIEHHMWMLQPTVTTYKVQDLTRDQSEALRQRFRFILLGTTATKHVTRFTKREKKLKPKCLPNSGCLKKIRRLERNLVLKEVVSRKGCSPLEVEANRR</sequence>
<accession>A0ABQ9ZN06</accession>
<dbReference type="Proteomes" id="UP001234178">
    <property type="component" value="Unassembled WGS sequence"/>
</dbReference>
<dbReference type="PANTHER" id="PTHR46303">
    <property type="entry name" value="VWFC DOMAIN-CONTAINING PROTEIN"/>
    <property type="match status" value="1"/>
</dbReference>
<comment type="caution">
    <text evidence="4">The sequence shown here is derived from an EMBL/GenBank/DDBJ whole genome shotgun (WGS) entry which is preliminary data.</text>
</comment>
<feature type="chain" id="PRO_5045952741" description="VWFC domain-containing protein" evidence="2">
    <location>
        <begin position="33"/>
        <end position="516"/>
    </location>
</feature>
<evidence type="ECO:0000256" key="2">
    <source>
        <dbReference type="SAM" id="SignalP"/>
    </source>
</evidence>
<dbReference type="PROSITE" id="PS50184">
    <property type="entry name" value="VWFC_2"/>
    <property type="match status" value="3"/>
</dbReference>
<protein>
    <recommendedName>
        <fullName evidence="3">VWFC domain-containing protein</fullName>
    </recommendedName>
</protein>
<feature type="signal peptide" evidence="2">
    <location>
        <begin position="1"/>
        <end position="32"/>
    </location>
</feature>
<dbReference type="InterPro" id="IPR045717">
    <property type="entry name" value="CHRDL1/2"/>
</dbReference>
<feature type="domain" description="VWFC" evidence="3">
    <location>
        <begin position="153"/>
        <end position="220"/>
    </location>
</feature>
<dbReference type="PANTHER" id="PTHR46303:SF1">
    <property type="entry name" value="VWFC DOMAIN-CONTAINING PROTEIN"/>
    <property type="match status" value="1"/>
</dbReference>
<evidence type="ECO:0000313" key="5">
    <source>
        <dbReference type="Proteomes" id="UP001234178"/>
    </source>
</evidence>
<keyword evidence="2" id="KW-0732">Signal</keyword>